<dbReference type="OrthoDB" id="2658722at2"/>
<feature type="transmembrane region" description="Helical" evidence="8">
    <location>
        <begin position="279"/>
        <end position="296"/>
    </location>
</feature>
<reference evidence="10 11" key="1">
    <citation type="submission" date="2019-09" db="EMBL/GenBank/DDBJ databases">
        <title>Bacillus ochoae sp. nov., Paenibacillus whitsoniae sp. nov., Paenibacillus spiritus sp. nov. Isolated from the Mars Exploration Rover during spacecraft assembly.</title>
        <authorList>
            <person name="Seuylemezian A."/>
            <person name="Vaishampayan P."/>
        </authorList>
    </citation>
    <scope>NUCLEOTIDE SEQUENCE [LARGE SCALE GENOMIC DNA]</scope>
    <source>
        <strain evidence="10 11">MER_111</strain>
    </source>
</reference>
<organism evidence="10 11">
    <name type="scientific">Paenibacillus spiritus</name>
    <dbReference type="NCBI Taxonomy" id="2496557"/>
    <lineage>
        <taxon>Bacteria</taxon>
        <taxon>Bacillati</taxon>
        <taxon>Bacillota</taxon>
        <taxon>Bacilli</taxon>
        <taxon>Bacillales</taxon>
        <taxon>Paenibacillaceae</taxon>
        <taxon>Paenibacillus</taxon>
    </lineage>
</organism>
<feature type="transmembrane region" description="Helical" evidence="8">
    <location>
        <begin position="131"/>
        <end position="152"/>
    </location>
</feature>
<dbReference type="Pfam" id="PF13231">
    <property type="entry name" value="PMT_2"/>
    <property type="match status" value="1"/>
</dbReference>
<dbReference type="GO" id="GO:0005886">
    <property type="term" value="C:plasma membrane"/>
    <property type="evidence" value="ECO:0007669"/>
    <property type="project" value="UniProtKB-SubCell"/>
</dbReference>
<gene>
    <name evidence="10" type="ORF">F4V43_03495</name>
</gene>
<sequence length="519" mass="58370">MLHRSVNRTLYGLLALFMGLFVVSSLFLRAKYNYGVYGDTPILERQKPLILLALSLLVLLGAAGLYRLSRWLEKYPRRAVIPGVLLLSFAVQAAIVLLFPRVPTDDSQTVLSLALDMLYDHDYSSFQSGGYLYMFPFNFSVVLYLRTLLALFPDNYLTIKLFSILFTLATAWLIYRIDRELNPKEERRGYGVLLAAAFFLPALFMNNLIYNDVIATALLTGSVYACIRFVRRGGPLGWIALSAALLAAGNYFRSIGALFLIASILYILLSLRSVGVKKALLALVLLVGLFNVPSWTQNAVLQASGITNEPVTKNSAPVYMWLNMGLNTDTWGFWDERESYSIYQNEAGYNQAASSVLFKQEIRRKLSEASPGELAGMYYRKLIWTWTEGTYQLDRYGIGNQSEGGRGMGRGSLMGGYSYQTAATRTFTSDSALRSGLLWIAYTANFLLYVCTLAGLVLSIRRRRFDEALPVLILLGFIAFYLVWEIKSRYIYPTYPLLILLACMGFRAIRGLRPAREGD</sequence>
<name>A0A5J5GHE3_9BACL</name>
<feature type="transmembrane region" description="Helical" evidence="8">
    <location>
        <begin position="467"/>
        <end position="484"/>
    </location>
</feature>
<dbReference type="Proteomes" id="UP000367750">
    <property type="component" value="Unassembled WGS sequence"/>
</dbReference>
<feature type="transmembrane region" description="Helical" evidence="8">
    <location>
        <begin position="80"/>
        <end position="99"/>
    </location>
</feature>
<dbReference type="RefSeq" id="WP_150456855.1">
    <property type="nucleotide sequence ID" value="NZ_VYKK01000004.1"/>
</dbReference>
<dbReference type="InterPro" id="IPR050297">
    <property type="entry name" value="LipidA_mod_glycosyltrf_83"/>
</dbReference>
<feature type="transmembrane region" description="Helical" evidence="8">
    <location>
        <begin position="48"/>
        <end position="68"/>
    </location>
</feature>
<comment type="caution">
    <text evidence="10">The sequence shown here is derived from an EMBL/GenBank/DDBJ whole genome shotgun (WGS) entry which is preliminary data.</text>
</comment>
<evidence type="ECO:0000256" key="4">
    <source>
        <dbReference type="ARBA" id="ARBA00022679"/>
    </source>
</evidence>
<dbReference type="AlphaFoldDB" id="A0A5J5GHE3"/>
<dbReference type="GO" id="GO:0016763">
    <property type="term" value="F:pentosyltransferase activity"/>
    <property type="evidence" value="ECO:0007669"/>
    <property type="project" value="TreeGrafter"/>
</dbReference>
<feature type="transmembrane region" description="Helical" evidence="8">
    <location>
        <begin position="189"/>
        <end position="206"/>
    </location>
</feature>
<evidence type="ECO:0000259" key="9">
    <source>
        <dbReference type="Pfam" id="PF13231"/>
    </source>
</evidence>
<keyword evidence="3" id="KW-0328">Glycosyltransferase</keyword>
<feature type="transmembrane region" description="Helical" evidence="8">
    <location>
        <begin position="9"/>
        <end position="28"/>
    </location>
</feature>
<evidence type="ECO:0000256" key="7">
    <source>
        <dbReference type="ARBA" id="ARBA00023136"/>
    </source>
</evidence>
<feature type="transmembrane region" description="Helical" evidence="8">
    <location>
        <begin position="159"/>
        <end position="177"/>
    </location>
</feature>
<proteinExistence type="predicted"/>
<keyword evidence="6 8" id="KW-1133">Transmembrane helix</keyword>
<keyword evidence="5 8" id="KW-0812">Transmembrane</keyword>
<evidence type="ECO:0000256" key="3">
    <source>
        <dbReference type="ARBA" id="ARBA00022676"/>
    </source>
</evidence>
<evidence type="ECO:0000313" key="11">
    <source>
        <dbReference type="Proteomes" id="UP000367750"/>
    </source>
</evidence>
<protein>
    <recommendedName>
        <fullName evidence="9">Glycosyltransferase RgtA/B/C/D-like domain-containing protein</fullName>
    </recommendedName>
</protein>
<comment type="subcellular location">
    <subcellularLocation>
        <location evidence="1">Cell membrane</location>
        <topology evidence="1">Multi-pass membrane protein</topology>
    </subcellularLocation>
</comment>
<evidence type="ECO:0000256" key="2">
    <source>
        <dbReference type="ARBA" id="ARBA00022475"/>
    </source>
</evidence>
<dbReference type="PANTHER" id="PTHR33908">
    <property type="entry name" value="MANNOSYLTRANSFERASE YKCB-RELATED"/>
    <property type="match status" value="1"/>
</dbReference>
<keyword evidence="4" id="KW-0808">Transferase</keyword>
<accession>A0A5J5GHE3</accession>
<feature type="transmembrane region" description="Helical" evidence="8">
    <location>
        <begin position="490"/>
        <end position="509"/>
    </location>
</feature>
<evidence type="ECO:0000313" key="10">
    <source>
        <dbReference type="EMBL" id="KAA9007565.1"/>
    </source>
</evidence>
<evidence type="ECO:0000256" key="8">
    <source>
        <dbReference type="SAM" id="Phobius"/>
    </source>
</evidence>
<feature type="transmembrane region" description="Helical" evidence="8">
    <location>
        <begin position="437"/>
        <end position="460"/>
    </location>
</feature>
<dbReference type="GO" id="GO:0009103">
    <property type="term" value="P:lipopolysaccharide biosynthetic process"/>
    <property type="evidence" value="ECO:0007669"/>
    <property type="project" value="UniProtKB-ARBA"/>
</dbReference>
<dbReference type="EMBL" id="VYKK01000004">
    <property type="protein sequence ID" value="KAA9007565.1"/>
    <property type="molecule type" value="Genomic_DNA"/>
</dbReference>
<evidence type="ECO:0000256" key="6">
    <source>
        <dbReference type="ARBA" id="ARBA00022989"/>
    </source>
</evidence>
<feature type="transmembrane region" description="Helical" evidence="8">
    <location>
        <begin position="236"/>
        <end position="267"/>
    </location>
</feature>
<keyword evidence="2" id="KW-1003">Cell membrane</keyword>
<dbReference type="PANTHER" id="PTHR33908:SF11">
    <property type="entry name" value="MEMBRANE PROTEIN"/>
    <property type="match status" value="1"/>
</dbReference>
<keyword evidence="11" id="KW-1185">Reference proteome</keyword>
<evidence type="ECO:0000256" key="5">
    <source>
        <dbReference type="ARBA" id="ARBA00022692"/>
    </source>
</evidence>
<feature type="domain" description="Glycosyltransferase RgtA/B/C/D-like" evidence="9">
    <location>
        <begin position="145"/>
        <end position="291"/>
    </location>
</feature>
<keyword evidence="7 8" id="KW-0472">Membrane</keyword>
<evidence type="ECO:0000256" key="1">
    <source>
        <dbReference type="ARBA" id="ARBA00004651"/>
    </source>
</evidence>
<dbReference type="InterPro" id="IPR038731">
    <property type="entry name" value="RgtA/B/C-like"/>
</dbReference>